<accession>A0A0X8XYN8</accession>
<name>A0A0X8XYN8_9EURY</name>
<keyword evidence="2" id="KW-0489">Methyltransferase</keyword>
<proteinExistence type="predicted"/>
<dbReference type="GO" id="GO:0008168">
    <property type="term" value="F:methyltransferase activity"/>
    <property type="evidence" value="ECO:0007669"/>
    <property type="project" value="UniProtKB-KW"/>
</dbReference>
<sequence length="107" mass="11577">MHRIIDWNELWKAIHASSPEHAARDRDPAAVWDKRATAYRRATRGEKRATEQELAILDLAAGETVLDVGAGTGRLAVPIARTADHVTALDPSGACSPSSVSRWPPQG</sequence>
<evidence type="ECO:0000313" key="2">
    <source>
        <dbReference type="EMBL" id="CVK34433.1"/>
    </source>
</evidence>
<dbReference type="Proteomes" id="UP000069850">
    <property type="component" value="Chromosome 1"/>
</dbReference>
<evidence type="ECO:0000313" key="3">
    <source>
        <dbReference type="Proteomes" id="UP000069850"/>
    </source>
</evidence>
<reference evidence="2 3" key="1">
    <citation type="submission" date="2016-01" db="EMBL/GenBank/DDBJ databases">
        <authorList>
            <person name="Manzoor S."/>
        </authorList>
    </citation>
    <scope>NUCLEOTIDE SEQUENCE [LARGE SCALE GENOMIC DNA]</scope>
    <source>
        <strain evidence="2">Methanoculleus sp MAB1</strain>
    </source>
</reference>
<feature type="region of interest" description="Disordered" evidence="1">
    <location>
        <begin position="88"/>
        <end position="107"/>
    </location>
</feature>
<evidence type="ECO:0000256" key="1">
    <source>
        <dbReference type="SAM" id="MobiDB-lite"/>
    </source>
</evidence>
<keyword evidence="2" id="KW-0808">Transferase</keyword>
<organism evidence="2 3">
    <name type="scientific">Methanoculleus bourgensis</name>
    <dbReference type="NCBI Taxonomy" id="83986"/>
    <lineage>
        <taxon>Archaea</taxon>
        <taxon>Methanobacteriati</taxon>
        <taxon>Methanobacteriota</taxon>
        <taxon>Stenosarchaea group</taxon>
        <taxon>Methanomicrobia</taxon>
        <taxon>Methanomicrobiales</taxon>
        <taxon>Methanomicrobiaceae</taxon>
        <taxon>Methanoculleus</taxon>
    </lineage>
</organism>
<dbReference type="GeneID" id="70638208"/>
<gene>
    <name evidence="2" type="ORF">MMAB1_3220</name>
</gene>
<dbReference type="Gene3D" id="3.40.50.150">
    <property type="entry name" value="Vaccinia Virus protein VP39"/>
    <property type="match status" value="1"/>
</dbReference>
<dbReference type="CDD" id="cd02440">
    <property type="entry name" value="AdoMet_MTases"/>
    <property type="match status" value="1"/>
</dbReference>
<dbReference type="AlphaFoldDB" id="A0A0X8XYN8"/>
<protein>
    <submittedName>
        <fullName evidence="2">Methyltransferase type 12</fullName>
    </submittedName>
</protein>
<dbReference type="RefSeq" id="WP_238320385.1">
    <property type="nucleotide sequence ID" value="NZ_LT158599.1"/>
</dbReference>
<dbReference type="EMBL" id="LT158599">
    <property type="protein sequence ID" value="CVK34433.1"/>
    <property type="molecule type" value="Genomic_DNA"/>
</dbReference>
<dbReference type="KEGG" id="mema:MMAB1_3220"/>
<dbReference type="SUPFAM" id="SSF53335">
    <property type="entry name" value="S-adenosyl-L-methionine-dependent methyltransferases"/>
    <property type="match status" value="1"/>
</dbReference>
<dbReference type="InterPro" id="IPR029063">
    <property type="entry name" value="SAM-dependent_MTases_sf"/>
</dbReference>
<dbReference type="GO" id="GO:0032259">
    <property type="term" value="P:methylation"/>
    <property type="evidence" value="ECO:0007669"/>
    <property type="project" value="UniProtKB-KW"/>
</dbReference>